<feature type="transmembrane region" description="Helical" evidence="11">
    <location>
        <begin position="12"/>
        <end position="31"/>
    </location>
</feature>
<evidence type="ECO:0000256" key="11">
    <source>
        <dbReference type="SAM" id="Phobius"/>
    </source>
</evidence>
<name>A0A8H7I5Z2_9AGAM</name>
<keyword evidence="6 10" id="KW-0560">Oxidoreductase</keyword>
<evidence type="ECO:0000256" key="10">
    <source>
        <dbReference type="RuleBase" id="RU000461"/>
    </source>
</evidence>
<dbReference type="InterPro" id="IPR036396">
    <property type="entry name" value="Cyt_P450_sf"/>
</dbReference>
<keyword evidence="11" id="KW-1133">Transmembrane helix</keyword>
<dbReference type="InterPro" id="IPR050121">
    <property type="entry name" value="Cytochrome_P450_monoxygenase"/>
</dbReference>
<keyword evidence="5 9" id="KW-0479">Metal-binding</keyword>
<evidence type="ECO:0000256" key="4">
    <source>
        <dbReference type="ARBA" id="ARBA00022617"/>
    </source>
</evidence>
<comment type="pathway">
    <text evidence="2">Secondary metabolite biosynthesis.</text>
</comment>
<keyword evidence="11" id="KW-0472">Membrane</keyword>
<evidence type="ECO:0000313" key="13">
    <source>
        <dbReference type="Proteomes" id="UP000614334"/>
    </source>
</evidence>
<evidence type="ECO:0000256" key="8">
    <source>
        <dbReference type="ARBA" id="ARBA00023033"/>
    </source>
</evidence>
<dbReference type="EMBL" id="JACYCF010000019">
    <property type="protein sequence ID" value="KAF8750648.1"/>
    <property type="molecule type" value="Genomic_DNA"/>
</dbReference>
<keyword evidence="7 9" id="KW-0408">Iron</keyword>
<evidence type="ECO:0000256" key="5">
    <source>
        <dbReference type="ARBA" id="ARBA00022723"/>
    </source>
</evidence>
<evidence type="ECO:0000256" key="3">
    <source>
        <dbReference type="ARBA" id="ARBA00010617"/>
    </source>
</evidence>
<evidence type="ECO:0000256" key="9">
    <source>
        <dbReference type="PIRSR" id="PIRSR602401-1"/>
    </source>
</evidence>
<dbReference type="Pfam" id="PF00067">
    <property type="entry name" value="p450"/>
    <property type="match status" value="1"/>
</dbReference>
<dbReference type="InterPro" id="IPR017972">
    <property type="entry name" value="Cyt_P450_CS"/>
</dbReference>
<sequence>MLVDATQHFNIHYCTAAGALLHTMLLLIYWTRTITDAGSLDHGLHRLPIGGFQRTLALAIIAIPSFGFTRNMESLRIGPNHISIADPEALEAVYGHSNGLLKSEFYETFNPGSERDVFNVRDRADHTLKRKRIANIFSLQSILAFEPRVKEHLQQFCAQLDMRCERSLKNTSGFNWSAKGGRAVLNFPPQLAYLTFDIISDLALGVPFRMVERQKDSTPASLACSGSRPYPPWIQKLLLFGTPFNIPALITLRDFRNTTKAAVDARINRMKNDEQEDEERGADLMDRLFEIKNPDGSPLSREDIDAQAFLVFSAGSDTTANSLSGLSYYIASNPRARKKLQEELDSALSSSVEFDDDQVAHTVPSYEQIKNLPYLNACVKEGLRLYSTLGLGLPRVVPPGKTLTIAGDLQRRKRHQRTLAYRPERWIEDTTGSLNKYFAAFSFGPRACLGRNLANLNLLLIAATFFHRYDVELASPSTKLSIKEGIVRESTRCELSLKRRV</sequence>
<dbReference type="GO" id="GO:0005506">
    <property type="term" value="F:iron ion binding"/>
    <property type="evidence" value="ECO:0007669"/>
    <property type="project" value="InterPro"/>
</dbReference>
<dbReference type="InterPro" id="IPR002401">
    <property type="entry name" value="Cyt_P450_E_grp-I"/>
</dbReference>
<dbReference type="PROSITE" id="PS00086">
    <property type="entry name" value="CYTOCHROME_P450"/>
    <property type="match status" value="1"/>
</dbReference>
<dbReference type="InterPro" id="IPR001128">
    <property type="entry name" value="Cyt_P450"/>
</dbReference>
<comment type="cofactor">
    <cofactor evidence="1 9">
        <name>heme</name>
        <dbReference type="ChEBI" id="CHEBI:30413"/>
    </cofactor>
</comment>
<dbReference type="PRINTS" id="PR00385">
    <property type="entry name" value="P450"/>
</dbReference>
<organism evidence="12 13">
    <name type="scientific">Rhizoctonia solani</name>
    <dbReference type="NCBI Taxonomy" id="456999"/>
    <lineage>
        <taxon>Eukaryota</taxon>
        <taxon>Fungi</taxon>
        <taxon>Dikarya</taxon>
        <taxon>Basidiomycota</taxon>
        <taxon>Agaricomycotina</taxon>
        <taxon>Agaricomycetes</taxon>
        <taxon>Cantharellales</taxon>
        <taxon>Ceratobasidiaceae</taxon>
        <taxon>Rhizoctonia</taxon>
    </lineage>
</organism>
<evidence type="ECO:0000313" key="12">
    <source>
        <dbReference type="EMBL" id="KAF8750648.1"/>
    </source>
</evidence>
<evidence type="ECO:0000256" key="7">
    <source>
        <dbReference type="ARBA" id="ARBA00023004"/>
    </source>
</evidence>
<keyword evidence="8 10" id="KW-0503">Monooxygenase</keyword>
<reference evidence="12" key="1">
    <citation type="submission" date="2020-09" db="EMBL/GenBank/DDBJ databases">
        <title>Comparative genome analyses of four rice-infecting Rhizoctonia solani isolates reveal extensive enrichment of homogalacturonan modification genes.</title>
        <authorList>
            <person name="Lee D.-Y."/>
            <person name="Jeon J."/>
            <person name="Kim K.-T."/>
            <person name="Cheong K."/>
            <person name="Song H."/>
            <person name="Choi G."/>
            <person name="Ko J."/>
            <person name="Opiyo S.O."/>
            <person name="Zuo S."/>
            <person name="Madhav S."/>
            <person name="Lee Y.-H."/>
            <person name="Wang G.-L."/>
        </authorList>
    </citation>
    <scope>NUCLEOTIDE SEQUENCE</scope>
    <source>
        <strain evidence="12">AG1-IA B2</strain>
    </source>
</reference>
<evidence type="ECO:0000256" key="2">
    <source>
        <dbReference type="ARBA" id="ARBA00005179"/>
    </source>
</evidence>
<dbReference type="GO" id="GO:0004497">
    <property type="term" value="F:monooxygenase activity"/>
    <property type="evidence" value="ECO:0007669"/>
    <property type="project" value="UniProtKB-KW"/>
</dbReference>
<keyword evidence="11" id="KW-0812">Transmembrane</keyword>
<dbReference type="GO" id="GO:0020037">
    <property type="term" value="F:heme binding"/>
    <property type="evidence" value="ECO:0007669"/>
    <property type="project" value="InterPro"/>
</dbReference>
<protein>
    <submittedName>
        <fullName evidence="12">Cytochrome P450 monooxygenase</fullName>
    </submittedName>
</protein>
<gene>
    <name evidence="12" type="ORF">RHS01_09142</name>
</gene>
<proteinExistence type="inferred from homology"/>
<dbReference type="PANTHER" id="PTHR24305">
    <property type="entry name" value="CYTOCHROME P450"/>
    <property type="match status" value="1"/>
</dbReference>
<evidence type="ECO:0000256" key="6">
    <source>
        <dbReference type="ARBA" id="ARBA00023002"/>
    </source>
</evidence>
<keyword evidence="4 9" id="KW-0349">Heme</keyword>
<dbReference type="Gene3D" id="1.10.630.10">
    <property type="entry name" value="Cytochrome P450"/>
    <property type="match status" value="1"/>
</dbReference>
<dbReference type="PRINTS" id="PR00463">
    <property type="entry name" value="EP450I"/>
</dbReference>
<accession>A0A8H7I5Z2</accession>
<dbReference type="GO" id="GO:0016705">
    <property type="term" value="F:oxidoreductase activity, acting on paired donors, with incorporation or reduction of molecular oxygen"/>
    <property type="evidence" value="ECO:0007669"/>
    <property type="project" value="InterPro"/>
</dbReference>
<feature type="binding site" description="axial binding residue" evidence="9">
    <location>
        <position position="448"/>
    </location>
    <ligand>
        <name>heme</name>
        <dbReference type="ChEBI" id="CHEBI:30413"/>
    </ligand>
    <ligandPart>
        <name>Fe</name>
        <dbReference type="ChEBI" id="CHEBI:18248"/>
    </ligandPart>
</feature>
<dbReference type="Proteomes" id="UP000614334">
    <property type="component" value="Unassembled WGS sequence"/>
</dbReference>
<comment type="similarity">
    <text evidence="3 10">Belongs to the cytochrome P450 family.</text>
</comment>
<comment type="caution">
    <text evidence="12">The sequence shown here is derived from an EMBL/GenBank/DDBJ whole genome shotgun (WGS) entry which is preliminary data.</text>
</comment>
<dbReference type="AlphaFoldDB" id="A0A8H7I5Z2"/>
<dbReference type="SUPFAM" id="SSF48264">
    <property type="entry name" value="Cytochrome P450"/>
    <property type="match status" value="1"/>
</dbReference>
<dbReference type="PANTHER" id="PTHR24305:SF29">
    <property type="entry name" value="BENZOATE-PARA-HYDROXYLASE"/>
    <property type="match status" value="1"/>
</dbReference>
<evidence type="ECO:0000256" key="1">
    <source>
        <dbReference type="ARBA" id="ARBA00001971"/>
    </source>
</evidence>